<dbReference type="InterPro" id="IPR002048">
    <property type="entry name" value="EF_hand_dom"/>
</dbReference>
<reference evidence="5" key="1">
    <citation type="submission" date="2021-02" db="EMBL/GenBank/DDBJ databases">
        <authorList>
            <person name="Dougan E. K."/>
            <person name="Rhodes N."/>
            <person name="Thang M."/>
            <person name="Chan C."/>
        </authorList>
    </citation>
    <scope>NUCLEOTIDE SEQUENCE</scope>
</reference>
<dbReference type="Gene3D" id="3.90.70.10">
    <property type="entry name" value="Cysteine proteinases"/>
    <property type="match status" value="1"/>
</dbReference>
<evidence type="ECO:0000259" key="4">
    <source>
        <dbReference type="PROSITE" id="PS50222"/>
    </source>
</evidence>
<evidence type="ECO:0000256" key="2">
    <source>
        <dbReference type="ARBA" id="ARBA00022837"/>
    </source>
</evidence>
<keyword evidence="3" id="KW-0865">Zymogen</keyword>
<dbReference type="CDD" id="cd00051">
    <property type="entry name" value="EFh"/>
    <property type="match status" value="1"/>
</dbReference>
<dbReference type="PANTHER" id="PTHR12411">
    <property type="entry name" value="CYSTEINE PROTEASE FAMILY C1-RELATED"/>
    <property type="match status" value="1"/>
</dbReference>
<evidence type="ECO:0000313" key="5">
    <source>
        <dbReference type="EMBL" id="CAE7332429.1"/>
    </source>
</evidence>
<dbReference type="InterPro" id="IPR011992">
    <property type="entry name" value="EF-hand-dom_pair"/>
</dbReference>
<dbReference type="PROSITE" id="PS50222">
    <property type="entry name" value="EF_HAND_2"/>
    <property type="match status" value="2"/>
</dbReference>
<dbReference type="GO" id="GO:0006508">
    <property type="term" value="P:proteolysis"/>
    <property type="evidence" value="ECO:0007669"/>
    <property type="project" value="InterPro"/>
</dbReference>
<dbReference type="SUPFAM" id="SSF54001">
    <property type="entry name" value="Cysteine proteinases"/>
    <property type="match status" value="1"/>
</dbReference>
<dbReference type="InterPro" id="IPR000668">
    <property type="entry name" value="Peptidase_C1A_C"/>
</dbReference>
<feature type="domain" description="EF-hand" evidence="4">
    <location>
        <begin position="350"/>
        <end position="385"/>
    </location>
</feature>
<dbReference type="Pfam" id="PF00112">
    <property type="entry name" value="Peptidase_C1"/>
    <property type="match status" value="1"/>
</dbReference>
<proteinExistence type="inferred from homology"/>
<keyword evidence="2" id="KW-0106">Calcium</keyword>
<protein>
    <recommendedName>
        <fullName evidence="4">EF-hand domain-containing protein</fullName>
    </recommendedName>
</protein>
<dbReference type="SUPFAM" id="SSF47473">
    <property type="entry name" value="EF-hand"/>
    <property type="match status" value="1"/>
</dbReference>
<dbReference type="CDD" id="cd02619">
    <property type="entry name" value="Peptidase_C1"/>
    <property type="match status" value="1"/>
</dbReference>
<comment type="similarity">
    <text evidence="1">Belongs to the peptidase C1 family.</text>
</comment>
<sequence length="428" mass="47984">MGAGPSYEVGPEDVMGKMIPFLIDAARQGAKKCVVDGKTFAPFGMVPHQVTPMKVSAYRPSSDDIPDKVDLRRYMTHVEDQAQTNSCCANAVAGAYEYINKRQAMQTGDSIADISRLFIYYVGRKKDQLTFHEDTSVKPKDEGMTLGGAISALEVKGACLERNWPFNERIVNDKPHDFCFNEAVRFKVAESREVPVDLDAMRQCLAEGHPIVFGLKLTSQFFKPSRGGGITTPDPSDPKSSEHGLHAMLNVGYNDRQKCFIIRNSWGTSWGDRGYAYVPYDYICNSDFNFLGQYCIIGLTDSDFTPDPDDGRNYNFQKDADVESVCVEEYESEVADDDVPDDFDPAEEFDHRNNAEQVFKMFDRDGNGKIDQRELFTCFLFNGIRVSPRDIPKMLAEHDLDGVGGLDFDEFYTLLSALEGNMGHFCGM</sequence>
<dbReference type="PROSITE" id="PS00018">
    <property type="entry name" value="EF_HAND_1"/>
    <property type="match status" value="1"/>
</dbReference>
<dbReference type="Pfam" id="PF13499">
    <property type="entry name" value="EF-hand_7"/>
    <property type="match status" value="1"/>
</dbReference>
<organism evidence="5 6">
    <name type="scientific">Symbiodinium natans</name>
    <dbReference type="NCBI Taxonomy" id="878477"/>
    <lineage>
        <taxon>Eukaryota</taxon>
        <taxon>Sar</taxon>
        <taxon>Alveolata</taxon>
        <taxon>Dinophyceae</taxon>
        <taxon>Suessiales</taxon>
        <taxon>Symbiodiniaceae</taxon>
        <taxon>Symbiodinium</taxon>
    </lineage>
</organism>
<keyword evidence="6" id="KW-1185">Reference proteome</keyword>
<dbReference type="AlphaFoldDB" id="A0A812P3P1"/>
<evidence type="ECO:0000256" key="1">
    <source>
        <dbReference type="ARBA" id="ARBA00008455"/>
    </source>
</evidence>
<comment type="caution">
    <text evidence="5">The sequence shown here is derived from an EMBL/GenBank/DDBJ whole genome shotgun (WGS) entry which is preliminary data.</text>
</comment>
<gene>
    <name evidence="5" type="ORF">SNAT2548_LOCUS17387</name>
</gene>
<accession>A0A812P3P1</accession>
<evidence type="ECO:0000256" key="3">
    <source>
        <dbReference type="ARBA" id="ARBA00023145"/>
    </source>
</evidence>
<dbReference type="SMART" id="SM00645">
    <property type="entry name" value="Pept_C1"/>
    <property type="match status" value="1"/>
</dbReference>
<dbReference type="InterPro" id="IPR013128">
    <property type="entry name" value="Peptidase_C1A"/>
</dbReference>
<dbReference type="GO" id="GO:0005509">
    <property type="term" value="F:calcium ion binding"/>
    <property type="evidence" value="ECO:0007669"/>
    <property type="project" value="InterPro"/>
</dbReference>
<dbReference type="Proteomes" id="UP000604046">
    <property type="component" value="Unassembled WGS sequence"/>
</dbReference>
<dbReference type="InterPro" id="IPR038765">
    <property type="entry name" value="Papain-like_cys_pep_sf"/>
</dbReference>
<dbReference type="InterPro" id="IPR018247">
    <property type="entry name" value="EF_Hand_1_Ca_BS"/>
</dbReference>
<dbReference type="EMBL" id="CAJNDS010002110">
    <property type="protein sequence ID" value="CAE7332429.1"/>
    <property type="molecule type" value="Genomic_DNA"/>
</dbReference>
<evidence type="ECO:0000313" key="6">
    <source>
        <dbReference type="Proteomes" id="UP000604046"/>
    </source>
</evidence>
<dbReference type="OrthoDB" id="640249at2759"/>
<feature type="domain" description="EF-hand" evidence="4">
    <location>
        <begin position="386"/>
        <end position="421"/>
    </location>
</feature>
<name>A0A812P3P1_9DINO</name>
<dbReference type="GO" id="GO:0008234">
    <property type="term" value="F:cysteine-type peptidase activity"/>
    <property type="evidence" value="ECO:0007669"/>
    <property type="project" value="InterPro"/>
</dbReference>
<dbReference type="Gene3D" id="1.10.238.10">
    <property type="entry name" value="EF-hand"/>
    <property type="match status" value="1"/>
</dbReference>
<dbReference type="SMART" id="SM00054">
    <property type="entry name" value="EFh"/>
    <property type="match status" value="2"/>
</dbReference>